<dbReference type="RefSeq" id="WP_336483067.1">
    <property type="nucleotide sequence ID" value="NZ_JBAWSV010000005.1"/>
</dbReference>
<evidence type="ECO:0000256" key="1">
    <source>
        <dbReference type="SAM" id="SignalP"/>
    </source>
</evidence>
<feature type="signal peptide" evidence="1">
    <location>
        <begin position="1"/>
        <end position="24"/>
    </location>
</feature>
<name>A0ABU8FYC1_9BACI</name>
<organism evidence="2 3">
    <name type="scientific">Bacillus yunxiaonensis</name>
    <dbReference type="NCBI Taxonomy" id="3127665"/>
    <lineage>
        <taxon>Bacteria</taxon>
        <taxon>Bacillati</taxon>
        <taxon>Bacillota</taxon>
        <taxon>Bacilli</taxon>
        <taxon>Bacillales</taxon>
        <taxon>Bacillaceae</taxon>
        <taxon>Bacillus</taxon>
    </lineage>
</organism>
<dbReference type="Pfam" id="PF05908">
    <property type="entry name" value="Gamma_PGA_hydro"/>
    <property type="match status" value="1"/>
</dbReference>
<evidence type="ECO:0000313" key="3">
    <source>
        <dbReference type="Proteomes" id="UP001367922"/>
    </source>
</evidence>
<dbReference type="EMBL" id="JBAWSV010000005">
    <property type="protein sequence ID" value="MEI4830970.1"/>
    <property type="molecule type" value="Genomic_DNA"/>
</dbReference>
<reference evidence="2 3" key="1">
    <citation type="submission" date="2024-01" db="EMBL/GenBank/DDBJ databases">
        <title>Seven novel Bacillus-like species.</title>
        <authorList>
            <person name="Liu G."/>
        </authorList>
    </citation>
    <scope>NUCLEOTIDE SEQUENCE [LARGE SCALE GENOMIC DNA]</scope>
    <source>
        <strain evidence="2 3">FJAT-53711</strain>
    </source>
</reference>
<sequence length="228" mass="25143">MKKLMLALTSLFTASAFSMSTASATLDISEASDIYKNFAELSAHYQKGIDYTIETQDIPNSDVIILAIHGGEIEFGTDQIAKKIALGDYSYYIFNAKKKEDSNHDGRNDLHLTSTHYDDPIALKMIAQKSKVVSIHGVKGTEKLVYMGGLDVELRDKISKELSDAGFRMGDTPDKLKGISPENIVNKGKNLKGAQLELTDDLRTELTNNTSKMEKFSDAIRLAIAESK</sequence>
<protein>
    <submittedName>
        <fullName evidence="2">Poly-gamma-glutamate hydrolase family protein</fullName>
    </submittedName>
</protein>
<dbReference type="GO" id="GO:0016787">
    <property type="term" value="F:hydrolase activity"/>
    <property type="evidence" value="ECO:0007669"/>
    <property type="project" value="UniProtKB-KW"/>
</dbReference>
<dbReference type="Gene3D" id="3.40.630.100">
    <property type="entry name" value="Poly-gamma-glutamate hydrolase, zinc-binding motif"/>
    <property type="match status" value="1"/>
</dbReference>
<proteinExistence type="predicted"/>
<accession>A0ABU8FYC1</accession>
<dbReference type="InterPro" id="IPR008585">
    <property type="entry name" value="Gamma_PGA_hydro"/>
</dbReference>
<dbReference type="Proteomes" id="UP001367922">
    <property type="component" value="Unassembled WGS sequence"/>
</dbReference>
<dbReference type="InterPro" id="IPR038128">
    <property type="entry name" value="Gamma_PGA_hydro_sf"/>
</dbReference>
<keyword evidence="1" id="KW-0732">Signal</keyword>
<feature type="chain" id="PRO_5046591599" evidence="1">
    <location>
        <begin position="25"/>
        <end position="228"/>
    </location>
</feature>
<keyword evidence="2" id="KW-0378">Hydrolase</keyword>
<gene>
    <name evidence="2" type="ORF">WAX78_16120</name>
</gene>
<comment type="caution">
    <text evidence="2">The sequence shown here is derived from an EMBL/GenBank/DDBJ whole genome shotgun (WGS) entry which is preliminary data.</text>
</comment>
<evidence type="ECO:0000313" key="2">
    <source>
        <dbReference type="EMBL" id="MEI4830970.1"/>
    </source>
</evidence>
<keyword evidence="3" id="KW-1185">Reference proteome</keyword>